<accession>A0ACC3CIM8</accession>
<evidence type="ECO:0000313" key="2">
    <source>
        <dbReference type="Proteomes" id="UP000798662"/>
    </source>
</evidence>
<sequence length="388" mass="39316">MTATAVSPPALLPHPPPTPAFAPSLPAHLPCRAGGAPRCHRTRWHPPATRRNRLFMAAGAPPPPPGGLPPLSADRRRHTRFRPCIDLHGGLVKQIVGGTLTDEPPPSADAAATGDAAGGSAGLRTNFSTTTPAATFAARYAADALPGGHVIMLGVGNEAAARSALAAYPGGLHVGGGIHPGNAGGWLDAGASHVIVTSYVFRGGAIDWGRVEEMRRAVGRERLVLDVSCRKRPVAAAAAAAAAAASRGARSGGAGDGDGDGDGDTVEYVVCTDRWTRTTDYVLGTAAVRRLGAHCDELLVHAVDEEGKRGGIDAGLVARLAGWAAGAAADGADLPVVYAGGARALADLDAVDRLSGGRVDLTIGSALDLFGGDLPYADAVAWMRRAGG</sequence>
<reference evidence="1" key="1">
    <citation type="submission" date="2019-11" db="EMBL/GenBank/DDBJ databases">
        <title>Nori genome reveals adaptations in red seaweeds to the harsh intertidal environment.</title>
        <authorList>
            <person name="Wang D."/>
            <person name="Mao Y."/>
        </authorList>
    </citation>
    <scope>NUCLEOTIDE SEQUENCE</scope>
    <source>
        <tissue evidence="1">Gametophyte</tissue>
    </source>
</reference>
<protein>
    <submittedName>
        <fullName evidence="1">Uncharacterized protein</fullName>
    </submittedName>
</protein>
<evidence type="ECO:0000313" key="1">
    <source>
        <dbReference type="EMBL" id="KAK1869784.1"/>
    </source>
</evidence>
<keyword evidence="2" id="KW-1185">Reference proteome</keyword>
<comment type="caution">
    <text evidence="1">The sequence shown here is derived from an EMBL/GenBank/DDBJ whole genome shotgun (WGS) entry which is preliminary data.</text>
</comment>
<organism evidence="1 2">
    <name type="scientific">Pyropia yezoensis</name>
    <name type="common">Susabi-nori</name>
    <name type="synonym">Porphyra yezoensis</name>
    <dbReference type="NCBI Taxonomy" id="2788"/>
    <lineage>
        <taxon>Eukaryota</taxon>
        <taxon>Rhodophyta</taxon>
        <taxon>Bangiophyceae</taxon>
        <taxon>Bangiales</taxon>
        <taxon>Bangiaceae</taxon>
        <taxon>Pyropia</taxon>
    </lineage>
</organism>
<name>A0ACC3CIM8_PYRYE</name>
<gene>
    <name evidence="1" type="ORF">I4F81_012250</name>
</gene>
<proteinExistence type="predicted"/>
<dbReference type="Proteomes" id="UP000798662">
    <property type="component" value="Chromosome 3"/>
</dbReference>
<dbReference type="EMBL" id="CM020620">
    <property type="protein sequence ID" value="KAK1869784.1"/>
    <property type="molecule type" value="Genomic_DNA"/>
</dbReference>